<keyword evidence="2" id="KW-1185">Reference proteome</keyword>
<gene>
    <name evidence="1" type="ORF">SVUK_LOCUS12474</name>
</gene>
<organism evidence="1 2">
    <name type="scientific">Strongylus vulgaris</name>
    <name type="common">Blood worm</name>
    <dbReference type="NCBI Taxonomy" id="40348"/>
    <lineage>
        <taxon>Eukaryota</taxon>
        <taxon>Metazoa</taxon>
        <taxon>Ecdysozoa</taxon>
        <taxon>Nematoda</taxon>
        <taxon>Chromadorea</taxon>
        <taxon>Rhabditida</taxon>
        <taxon>Rhabditina</taxon>
        <taxon>Rhabditomorpha</taxon>
        <taxon>Strongyloidea</taxon>
        <taxon>Strongylidae</taxon>
        <taxon>Strongylus</taxon>
    </lineage>
</organism>
<evidence type="ECO:0000313" key="2">
    <source>
        <dbReference type="Proteomes" id="UP000270094"/>
    </source>
</evidence>
<evidence type="ECO:0000313" key="1">
    <source>
        <dbReference type="EMBL" id="VDM77476.1"/>
    </source>
</evidence>
<accession>A0A3P7J374</accession>
<dbReference type="AlphaFoldDB" id="A0A3P7J374"/>
<sequence>MGPARFHCATLLHVMTISFDFLELFGNIQPHFFNMGHLFTHKTAKRLAASGFDPPTLVWAQHTSAAPRYCK</sequence>
<name>A0A3P7J374_STRVU</name>
<dbReference type="EMBL" id="UYYB01099301">
    <property type="protein sequence ID" value="VDM77476.1"/>
    <property type="molecule type" value="Genomic_DNA"/>
</dbReference>
<reference evidence="1 2" key="1">
    <citation type="submission" date="2018-11" db="EMBL/GenBank/DDBJ databases">
        <authorList>
            <consortium name="Pathogen Informatics"/>
        </authorList>
    </citation>
    <scope>NUCLEOTIDE SEQUENCE [LARGE SCALE GENOMIC DNA]</scope>
</reference>
<dbReference type="Proteomes" id="UP000270094">
    <property type="component" value="Unassembled WGS sequence"/>
</dbReference>
<protein>
    <submittedName>
        <fullName evidence="1">Uncharacterized protein</fullName>
    </submittedName>
</protein>
<proteinExistence type="predicted"/>